<keyword evidence="2" id="KW-1185">Reference proteome</keyword>
<dbReference type="EMBL" id="LXQA010137456">
    <property type="protein sequence ID" value="MCI23705.1"/>
    <property type="molecule type" value="Genomic_DNA"/>
</dbReference>
<dbReference type="Proteomes" id="UP000265520">
    <property type="component" value="Unassembled WGS sequence"/>
</dbReference>
<evidence type="ECO:0000313" key="2">
    <source>
        <dbReference type="Proteomes" id="UP000265520"/>
    </source>
</evidence>
<dbReference type="AlphaFoldDB" id="A0A392QK86"/>
<evidence type="ECO:0000313" key="1">
    <source>
        <dbReference type="EMBL" id="MCI23705.1"/>
    </source>
</evidence>
<feature type="non-terminal residue" evidence="1">
    <location>
        <position position="58"/>
    </location>
</feature>
<sequence length="58" mass="6291">MNEDLKSYIVTGIALNEVGESNVVFVDFKEPHLVALRKVVEGAFMFPAPSGLLNVDGI</sequence>
<organism evidence="1 2">
    <name type="scientific">Trifolium medium</name>
    <dbReference type="NCBI Taxonomy" id="97028"/>
    <lineage>
        <taxon>Eukaryota</taxon>
        <taxon>Viridiplantae</taxon>
        <taxon>Streptophyta</taxon>
        <taxon>Embryophyta</taxon>
        <taxon>Tracheophyta</taxon>
        <taxon>Spermatophyta</taxon>
        <taxon>Magnoliopsida</taxon>
        <taxon>eudicotyledons</taxon>
        <taxon>Gunneridae</taxon>
        <taxon>Pentapetalae</taxon>
        <taxon>rosids</taxon>
        <taxon>fabids</taxon>
        <taxon>Fabales</taxon>
        <taxon>Fabaceae</taxon>
        <taxon>Papilionoideae</taxon>
        <taxon>50 kb inversion clade</taxon>
        <taxon>NPAAA clade</taxon>
        <taxon>Hologalegina</taxon>
        <taxon>IRL clade</taxon>
        <taxon>Trifolieae</taxon>
        <taxon>Trifolium</taxon>
    </lineage>
</organism>
<protein>
    <submittedName>
        <fullName evidence="1">Uncharacterized protein</fullName>
    </submittedName>
</protein>
<accession>A0A392QK86</accession>
<proteinExistence type="predicted"/>
<reference evidence="1 2" key="1">
    <citation type="journal article" date="2018" name="Front. Plant Sci.">
        <title>Red Clover (Trifolium pratense) and Zigzag Clover (T. medium) - A Picture of Genomic Similarities and Differences.</title>
        <authorList>
            <person name="Dluhosova J."/>
            <person name="Istvanek J."/>
            <person name="Nedelnik J."/>
            <person name="Repkova J."/>
        </authorList>
    </citation>
    <scope>NUCLEOTIDE SEQUENCE [LARGE SCALE GENOMIC DNA]</scope>
    <source>
        <strain evidence="2">cv. 10/8</strain>
        <tissue evidence="1">Leaf</tissue>
    </source>
</reference>
<comment type="caution">
    <text evidence="1">The sequence shown here is derived from an EMBL/GenBank/DDBJ whole genome shotgun (WGS) entry which is preliminary data.</text>
</comment>
<name>A0A392QK86_9FABA</name>